<dbReference type="Gene3D" id="3.90.1200.10">
    <property type="match status" value="1"/>
</dbReference>
<dbReference type="Pfam" id="PF04655">
    <property type="entry name" value="APH_6_hur"/>
    <property type="match status" value="1"/>
</dbReference>
<keyword evidence="2" id="KW-1185">Reference proteome</keyword>
<dbReference type="EMBL" id="AXCZ01000033">
    <property type="protein sequence ID" value="KGM13602.1"/>
    <property type="molecule type" value="Genomic_DNA"/>
</dbReference>
<gene>
    <name evidence="1" type="ORF">N869_10000</name>
</gene>
<protein>
    <submittedName>
        <fullName evidence="1">Aminoglycoside resistance protein</fullName>
    </submittedName>
</protein>
<dbReference type="AlphaFoldDB" id="A0A0A0C0W0"/>
<dbReference type="SUPFAM" id="SSF56112">
    <property type="entry name" value="Protein kinase-like (PK-like)"/>
    <property type="match status" value="1"/>
</dbReference>
<dbReference type="GO" id="GO:0019748">
    <property type="term" value="P:secondary metabolic process"/>
    <property type="evidence" value="ECO:0007669"/>
    <property type="project" value="InterPro"/>
</dbReference>
<dbReference type="Proteomes" id="UP000054314">
    <property type="component" value="Unassembled WGS sequence"/>
</dbReference>
<dbReference type="RefSeq" id="WP_052105044.1">
    <property type="nucleotide sequence ID" value="NZ_AXCZ01000033.1"/>
</dbReference>
<reference evidence="1 2" key="1">
    <citation type="submission" date="2013-08" db="EMBL/GenBank/DDBJ databases">
        <title>Genome sequencing of Cellulomonas bogoriensis 69B4.</title>
        <authorList>
            <person name="Chen F."/>
            <person name="Li Y."/>
            <person name="Wang G."/>
        </authorList>
    </citation>
    <scope>NUCLEOTIDE SEQUENCE [LARGE SCALE GENOMIC DNA]</scope>
    <source>
        <strain evidence="1 2">69B4</strain>
    </source>
</reference>
<dbReference type="InterPro" id="IPR011009">
    <property type="entry name" value="Kinase-like_dom_sf"/>
</dbReference>
<evidence type="ECO:0000313" key="1">
    <source>
        <dbReference type="EMBL" id="KGM13602.1"/>
    </source>
</evidence>
<dbReference type="GO" id="GO:0016773">
    <property type="term" value="F:phosphotransferase activity, alcohol group as acceptor"/>
    <property type="evidence" value="ECO:0007669"/>
    <property type="project" value="InterPro"/>
</dbReference>
<sequence>MTVQVPAGLRDQPGWDPTWAPWLDRLPRLVGDVLDDWGLTPEGEPAHGRCALVLPVRTADGAPAALKLGWPHEEARWEHLALQHWHGHGAVRLLRADPARWALLLERARPVDLTTVDDVTACQVVGGLYRRLHRPPPPQLPRLSHLARGWADRLQGLPNDAPLPRRLVEQAASLARDLADGPGVDTHLVHTDLHYENVLAAGREPWLAIDPKPCAGDPAFEPAPMLWNRWPEVVADGRPRTALHRRLWALVDAGGLDEDRARAWVVVREMTNALWCIEAATRARRPLTTADRALLTRTVTLAKGVQD</sequence>
<comment type="caution">
    <text evidence="1">The sequence shown here is derived from an EMBL/GenBank/DDBJ whole genome shotgun (WGS) entry which is preliminary data.</text>
</comment>
<proteinExistence type="predicted"/>
<organism evidence="1 2">
    <name type="scientific">Cellulomonas bogoriensis 69B4 = DSM 16987</name>
    <dbReference type="NCBI Taxonomy" id="1386082"/>
    <lineage>
        <taxon>Bacteria</taxon>
        <taxon>Bacillati</taxon>
        <taxon>Actinomycetota</taxon>
        <taxon>Actinomycetes</taxon>
        <taxon>Micrococcales</taxon>
        <taxon>Cellulomonadaceae</taxon>
        <taxon>Cellulomonas</taxon>
    </lineage>
</organism>
<accession>A0A0A0C0W0</accession>
<evidence type="ECO:0000313" key="2">
    <source>
        <dbReference type="Proteomes" id="UP000054314"/>
    </source>
</evidence>
<dbReference type="InterPro" id="IPR006748">
    <property type="entry name" value="NH2Glyco/OHUrea_AB-resist_kin"/>
</dbReference>
<name>A0A0A0C0W0_9CELL</name>